<dbReference type="AlphaFoldDB" id="A0A011QKW9"/>
<dbReference type="Proteomes" id="UP000022141">
    <property type="component" value="Unassembled WGS sequence"/>
</dbReference>
<gene>
    <name evidence="1" type="ORF">AW11_01159</name>
</gene>
<sequence>MDSLEKYAIIFDKKYKNYSDVRHQKISTLIKAYDTPDVAARVQSEEFAKLLELIAPVIAIKNYKSQIPFPEDLASVVLCIIEIRSALPSNSDVLSRHKAPFDKLLSLQGFQLPTVSAILHFSHPKYFPIVDVNVEAACSHLKKIYPDDFTMLDEPSLPAVTTSADDKTEKYGVFIKFINKVRELQGGHGGQADFRYIDKALMVLGAERLREKRRSRPR</sequence>
<reference evidence="1" key="1">
    <citation type="submission" date="2014-02" db="EMBL/GenBank/DDBJ databases">
        <title>Expanding our view of genomic diversity in Candidatus Accumulibacter clades.</title>
        <authorList>
            <person name="Skennerton C.T."/>
            <person name="Barr J.J."/>
            <person name="Slater F.R."/>
            <person name="Bond P.L."/>
            <person name="Tyson G.W."/>
        </authorList>
    </citation>
    <scope>NUCLEOTIDE SEQUENCE [LARGE SCALE GENOMIC DNA]</scope>
</reference>
<name>A0A011QKW9_ACCRE</name>
<dbReference type="EMBL" id="JEMY01000011">
    <property type="protein sequence ID" value="EXI89977.1"/>
    <property type="molecule type" value="Genomic_DNA"/>
</dbReference>
<protein>
    <submittedName>
        <fullName evidence="1">Uncharacterized protein</fullName>
    </submittedName>
</protein>
<evidence type="ECO:0000313" key="2">
    <source>
        <dbReference type="Proteomes" id="UP000022141"/>
    </source>
</evidence>
<proteinExistence type="predicted"/>
<comment type="caution">
    <text evidence="1">The sequence shown here is derived from an EMBL/GenBank/DDBJ whole genome shotgun (WGS) entry which is preliminary data.</text>
</comment>
<organism evidence="1 2">
    <name type="scientific">Accumulibacter regalis</name>
    <dbReference type="NCBI Taxonomy" id="522306"/>
    <lineage>
        <taxon>Bacteria</taxon>
        <taxon>Pseudomonadati</taxon>
        <taxon>Pseudomonadota</taxon>
        <taxon>Betaproteobacteria</taxon>
        <taxon>Candidatus Accumulibacter</taxon>
    </lineage>
</organism>
<evidence type="ECO:0000313" key="1">
    <source>
        <dbReference type="EMBL" id="EXI89977.1"/>
    </source>
</evidence>
<accession>A0A011QKW9</accession>
<keyword evidence="2" id="KW-1185">Reference proteome</keyword>